<dbReference type="EMBL" id="CP006585">
    <property type="protein sequence ID" value="AGW13082.1"/>
    <property type="molecule type" value="Genomic_DNA"/>
</dbReference>
<evidence type="ECO:0000256" key="3">
    <source>
        <dbReference type="ARBA" id="ARBA00022553"/>
    </source>
</evidence>
<dbReference type="SMART" id="SM00387">
    <property type="entry name" value="HATPase_c"/>
    <property type="match status" value="1"/>
</dbReference>
<dbReference type="Pfam" id="PF08448">
    <property type="entry name" value="PAS_4"/>
    <property type="match status" value="1"/>
</dbReference>
<dbReference type="STRING" id="1121448.DGI_1227"/>
<evidence type="ECO:0000259" key="10">
    <source>
        <dbReference type="PROSITE" id="PS50112"/>
    </source>
</evidence>
<dbReference type="HOGENOM" id="CLU_000445_114_39_7"/>
<feature type="domain" description="PAS" evidence="10">
    <location>
        <begin position="165"/>
        <end position="220"/>
    </location>
</feature>
<dbReference type="GO" id="GO:0004673">
    <property type="term" value="F:protein histidine kinase activity"/>
    <property type="evidence" value="ECO:0007669"/>
    <property type="project" value="UniProtKB-EC"/>
</dbReference>
<dbReference type="Gene3D" id="3.30.565.10">
    <property type="entry name" value="Histidine kinase-like ATPase, C-terminal domain"/>
    <property type="match status" value="1"/>
</dbReference>
<keyword evidence="8" id="KW-0902">Two-component regulatory system</keyword>
<evidence type="ECO:0000313" key="12">
    <source>
        <dbReference type="EMBL" id="AGW13082.1"/>
    </source>
</evidence>
<evidence type="ECO:0000256" key="5">
    <source>
        <dbReference type="ARBA" id="ARBA00022741"/>
    </source>
</evidence>
<dbReference type="Pfam" id="PF02518">
    <property type="entry name" value="HATPase_c"/>
    <property type="match status" value="1"/>
</dbReference>
<evidence type="ECO:0000256" key="2">
    <source>
        <dbReference type="ARBA" id="ARBA00012438"/>
    </source>
</evidence>
<keyword evidence="13" id="KW-1185">Reference proteome</keyword>
<dbReference type="InterPro" id="IPR004358">
    <property type="entry name" value="Sig_transdc_His_kin-like_C"/>
</dbReference>
<sequence length="476" mass="52836">MTGQEKQQTQEGVAGLDVCVTNGTLSATDGQCLLESDESRIVVGLVGAGPGFMSIMELIHNTEYHDYVPEMVLAGAAEVGDSSAKRSYLQQLGTPLYDTWEELYAAHPDITLIIELTCNALKTKMLRERLPATISLVDQPAAIFFCGLHNMLQTSQHCRQRLDRQRALMQTIMDEMREDIMLLDREARVVDLNRHAAAHSGLPREALIGRPCWLVEHVEPGQLFCESHNEGCPFHATLRTGEAAEALMTRVSERGELRYYRLYSYPILSPQGNLANILLIRRDITERTRRERAQQQQEKLEIIVQESKRLESMLKSILDFAKPSGEETGVVDVAKIAYDTTTFMHLGYASQGYEIRFEQLEETPSVKGDATRLSQCLVNCIKNSVEAMPGGGQVLVRLGMDREQKGVVVLEIVDQGQGMSDEAIQKAFSPFFTTKESGAGLGLAMVKKTVEDFGGSVHLRSREGHGLTLSLHLLAA</sequence>
<reference evidence="12 13" key="1">
    <citation type="journal article" date="2013" name="J. Bacteriol.">
        <title>Roles of HynAB and Ech, the only two hydrogenases found in the model sulfate reducer Desulfovibrio gigas.</title>
        <authorList>
            <person name="Morais-Silva F.O."/>
            <person name="Santos C.I."/>
            <person name="Rodrigues R."/>
            <person name="Pereira I.A."/>
            <person name="Rodrigues-Pousada C."/>
        </authorList>
    </citation>
    <scope>NUCLEOTIDE SEQUENCE [LARGE SCALE GENOMIC DNA]</scope>
    <source>
        <strain evidence="13">ATCC 19364 / DSM 1382 / NCIMB 9332 / VKM B-1759</strain>
    </source>
</reference>
<dbReference type="OrthoDB" id="1931120at2"/>
<dbReference type="InterPro" id="IPR000014">
    <property type="entry name" value="PAS"/>
</dbReference>
<comment type="catalytic activity">
    <reaction evidence="1">
        <text>ATP + protein L-histidine = ADP + protein N-phospho-L-histidine.</text>
        <dbReference type="EC" id="2.7.13.3"/>
    </reaction>
</comment>
<dbReference type="SUPFAM" id="SSF55874">
    <property type="entry name" value="ATPase domain of HSP90 chaperone/DNA topoisomerase II/histidine kinase"/>
    <property type="match status" value="1"/>
</dbReference>
<evidence type="ECO:0000256" key="8">
    <source>
        <dbReference type="ARBA" id="ARBA00023012"/>
    </source>
</evidence>
<dbReference type="KEGG" id="dgg:DGI_1227"/>
<keyword evidence="7" id="KW-0067">ATP-binding</keyword>
<dbReference type="InterPro" id="IPR013656">
    <property type="entry name" value="PAS_4"/>
</dbReference>
<evidence type="ECO:0000259" key="9">
    <source>
        <dbReference type="PROSITE" id="PS50109"/>
    </source>
</evidence>
<dbReference type="AlphaFoldDB" id="T2GB20"/>
<gene>
    <name evidence="12" type="ORF">DGI_1227</name>
</gene>
<dbReference type="PROSITE" id="PS50113">
    <property type="entry name" value="PAC"/>
    <property type="match status" value="1"/>
</dbReference>
<dbReference type="InterPro" id="IPR005467">
    <property type="entry name" value="His_kinase_dom"/>
</dbReference>
<feature type="domain" description="PAC" evidence="11">
    <location>
        <begin position="242"/>
        <end position="296"/>
    </location>
</feature>
<dbReference type="GO" id="GO:0005524">
    <property type="term" value="F:ATP binding"/>
    <property type="evidence" value="ECO:0007669"/>
    <property type="project" value="UniProtKB-KW"/>
</dbReference>
<dbReference type="PANTHER" id="PTHR43065:SF10">
    <property type="entry name" value="PEROXIDE STRESS-ACTIVATED HISTIDINE KINASE MAK3"/>
    <property type="match status" value="1"/>
</dbReference>
<dbReference type="EC" id="2.7.13.3" evidence="2"/>
<keyword evidence="5" id="KW-0547">Nucleotide-binding</keyword>
<organism evidence="12 13">
    <name type="scientific">Megalodesulfovibrio gigas (strain ATCC 19364 / DSM 1382 / NCIMB 9332 / VKM B-1759)</name>
    <name type="common">Desulfovibrio gigas</name>
    <dbReference type="NCBI Taxonomy" id="1121448"/>
    <lineage>
        <taxon>Bacteria</taxon>
        <taxon>Pseudomonadati</taxon>
        <taxon>Thermodesulfobacteriota</taxon>
        <taxon>Desulfovibrionia</taxon>
        <taxon>Desulfovibrionales</taxon>
        <taxon>Desulfovibrionaceae</taxon>
        <taxon>Megalodesulfovibrio</taxon>
    </lineage>
</organism>
<dbReference type="PANTHER" id="PTHR43065">
    <property type="entry name" value="SENSOR HISTIDINE KINASE"/>
    <property type="match status" value="1"/>
</dbReference>
<feature type="domain" description="Histidine kinase" evidence="9">
    <location>
        <begin position="262"/>
        <end position="476"/>
    </location>
</feature>
<evidence type="ECO:0000256" key="4">
    <source>
        <dbReference type="ARBA" id="ARBA00022679"/>
    </source>
</evidence>
<dbReference type="SUPFAM" id="SSF55785">
    <property type="entry name" value="PYP-like sensor domain (PAS domain)"/>
    <property type="match status" value="1"/>
</dbReference>
<dbReference type="eggNOG" id="COG4191">
    <property type="taxonomic scope" value="Bacteria"/>
</dbReference>
<proteinExistence type="predicted"/>
<evidence type="ECO:0000259" key="11">
    <source>
        <dbReference type="PROSITE" id="PS50113"/>
    </source>
</evidence>
<evidence type="ECO:0000313" key="13">
    <source>
        <dbReference type="Proteomes" id="UP000016587"/>
    </source>
</evidence>
<dbReference type="PROSITE" id="PS50109">
    <property type="entry name" value="HIS_KIN"/>
    <property type="match status" value="1"/>
</dbReference>
<dbReference type="InterPro" id="IPR000700">
    <property type="entry name" value="PAS-assoc_C"/>
</dbReference>
<evidence type="ECO:0000256" key="6">
    <source>
        <dbReference type="ARBA" id="ARBA00022777"/>
    </source>
</evidence>
<evidence type="ECO:0000256" key="7">
    <source>
        <dbReference type="ARBA" id="ARBA00022840"/>
    </source>
</evidence>
<keyword evidence="3" id="KW-0597">Phosphoprotein</keyword>
<reference evidence="13" key="2">
    <citation type="submission" date="2013-07" db="EMBL/GenBank/DDBJ databases">
        <authorList>
            <person name="Morais-Silva F.O."/>
            <person name="Rezende A.M."/>
            <person name="Pimentel C."/>
            <person name="Resende D.M."/>
            <person name="Santos C.I."/>
            <person name="Clemente C."/>
            <person name="de Oliveira L.M."/>
            <person name="da Silva S.M."/>
            <person name="Costa D.A."/>
            <person name="Varela-Raposo A."/>
            <person name="Horacio E.C.A."/>
            <person name="Matos M."/>
            <person name="Flores O."/>
            <person name="Ruiz J.C."/>
            <person name="Rodrigues-Pousada C."/>
        </authorList>
    </citation>
    <scope>NUCLEOTIDE SEQUENCE [LARGE SCALE GENOMIC DNA]</scope>
    <source>
        <strain evidence="13">ATCC 19364 / DSM 1382 / NCIMB 9332 / VKM B-1759</strain>
    </source>
</reference>
<dbReference type="InterPro" id="IPR036890">
    <property type="entry name" value="HATPase_C_sf"/>
</dbReference>
<keyword evidence="6 12" id="KW-0418">Kinase</keyword>
<dbReference type="PRINTS" id="PR00344">
    <property type="entry name" value="BCTRLSENSOR"/>
</dbReference>
<dbReference type="Gene3D" id="3.30.450.20">
    <property type="entry name" value="PAS domain"/>
    <property type="match status" value="1"/>
</dbReference>
<protein>
    <recommendedName>
        <fullName evidence="2">histidine kinase</fullName>
        <ecNumber evidence="2">2.7.13.3</ecNumber>
    </recommendedName>
</protein>
<keyword evidence="4" id="KW-0808">Transferase</keyword>
<dbReference type="NCBIfam" id="TIGR00229">
    <property type="entry name" value="sensory_box"/>
    <property type="match status" value="1"/>
</dbReference>
<dbReference type="RefSeq" id="WP_021759865.1">
    <property type="nucleotide sequence ID" value="NC_022444.1"/>
</dbReference>
<accession>T2GB20</accession>
<dbReference type="SMART" id="SM00091">
    <property type="entry name" value="PAS"/>
    <property type="match status" value="1"/>
</dbReference>
<dbReference type="InterPro" id="IPR035965">
    <property type="entry name" value="PAS-like_dom_sf"/>
</dbReference>
<evidence type="ECO:0000256" key="1">
    <source>
        <dbReference type="ARBA" id="ARBA00000085"/>
    </source>
</evidence>
<dbReference type="Proteomes" id="UP000016587">
    <property type="component" value="Chromosome"/>
</dbReference>
<name>T2GB20_MEGG1</name>
<dbReference type="GO" id="GO:0000160">
    <property type="term" value="P:phosphorelay signal transduction system"/>
    <property type="evidence" value="ECO:0007669"/>
    <property type="project" value="UniProtKB-KW"/>
</dbReference>
<dbReference type="PATRIC" id="fig|1121448.10.peg.1220"/>
<dbReference type="InterPro" id="IPR003594">
    <property type="entry name" value="HATPase_dom"/>
</dbReference>
<dbReference type="PROSITE" id="PS50112">
    <property type="entry name" value="PAS"/>
    <property type="match status" value="1"/>
</dbReference>